<name>A0A147IU68_9SPHN</name>
<proteinExistence type="predicted"/>
<dbReference type="EMBL" id="LDTF01000036">
    <property type="protein sequence ID" value="KTT98880.1"/>
    <property type="molecule type" value="Genomic_DNA"/>
</dbReference>
<dbReference type="PATRIC" id="fig|172044.3.peg.1415"/>
<gene>
    <name evidence="1" type="ORF">NS355_08115</name>
</gene>
<organism evidence="1 2">
    <name type="scientific">Sphingomonas yabuuchiae</name>
    <dbReference type="NCBI Taxonomy" id="172044"/>
    <lineage>
        <taxon>Bacteria</taxon>
        <taxon>Pseudomonadati</taxon>
        <taxon>Pseudomonadota</taxon>
        <taxon>Alphaproteobacteria</taxon>
        <taxon>Sphingomonadales</taxon>
        <taxon>Sphingomonadaceae</taxon>
        <taxon>Sphingomonas</taxon>
    </lineage>
</organism>
<accession>A0A147IU68</accession>
<evidence type="ECO:0000313" key="2">
    <source>
        <dbReference type="Proteomes" id="UP000073923"/>
    </source>
</evidence>
<evidence type="ECO:0000313" key="1">
    <source>
        <dbReference type="EMBL" id="KTT98880.1"/>
    </source>
</evidence>
<dbReference type="AlphaFoldDB" id="A0A147IU68"/>
<protein>
    <recommendedName>
        <fullName evidence="3">HTH cro/C1-type domain-containing protein</fullName>
    </recommendedName>
</protein>
<evidence type="ECO:0008006" key="3">
    <source>
        <dbReference type="Google" id="ProtNLM"/>
    </source>
</evidence>
<dbReference type="OrthoDB" id="8420639at2"/>
<comment type="caution">
    <text evidence="1">The sequence shown here is derived from an EMBL/GenBank/DDBJ whole genome shotgun (WGS) entry which is preliminary data.</text>
</comment>
<dbReference type="RefSeq" id="WP_058745244.1">
    <property type="nucleotide sequence ID" value="NZ_LDTF01000036.1"/>
</dbReference>
<reference evidence="1 2" key="1">
    <citation type="journal article" date="2016" name="Front. Microbiol.">
        <title>Genomic Resource of Rice Seed Associated Bacteria.</title>
        <authorList>
            <person name="Midha S."/>
            <person name="Bansal K."/>
            <person name="Sharma S."/>
            <person name="Kumar N."/>
            <person name="Patil P.P."/>
            <person name="Chaudhry V."/>
            <person name="Patil P.B."/>
        </authorList>
    </citation>
    <scope>NUCLEOTIDE SEQUENCE [LARGE SCALE GENOMIC DNA]</scope>
    <source>
        <strain evidence="1 2">NS355</strain>
    </source>
</reference>
<sequence>MPEEADDVLIEVGQLLFGLRWQSDLARALGTSDRMVRYWLSGSSARPSDLNDRLATLLEERVGRMHDVVVRLRTSGIGESNK</sequence>
<dbReference type="Proteomes" id="UP000073923">
    <property type="component" value="Unassembled WGS sequence"/>
</dbReference>